<evidence type="ECO:0000256" key="8">
    <source>
        <dbReference type="RuleBase" id="RU000461"/>
    </source>
</evidence>
<dbReference type="InterPro" id="IPR001128">
    <property type="entry name" value="Cyt_P450"/>
</dbReference>
<gene>
    <name evidence="12" type="primary">Necator_chrV.g18512</name>
    <name evidence="12" type="ORF">RB195_013721</name>
</gene>
<evidence type="ECO:0000256" key="9">
    <source>
        <dbReference type="SAM" id="MobiDB-lite"/>
    </source>
</evidence>
<dbReference type="InterPro" id="IPR000571">
    <property type="entry name" value="Znf_CCCH"/>
</dbReference>
<keyword evidence="10" id="KW-0472">Membrane</keyword>
<evidence type="ECO:0000259" key="11">
    <source>
        <dbReference type="PROSITE" id="PS50103"/>
    </source>
</evidence>
<feature type="zinc finger region" description="C3H1-type" evidence="7">
    <location>
        <begin position="124"/>
        <end position="151"/>
    </location>
</feature>
<evidence type="ECO:0000256" key="4">
    <source>
        <dbReference type="ARBA" id="ARBA00022833"/>
    </source>
</evidence>
<evidence type="ECO:0000313" key="13">
    <source>
        <dbReference type="Proteomes" id="UP001303046"/>
    </source>
</evidence>
<dbReference type="PRINTS" id="PR00385">
    <property type="entry name" value="P450"/>
</dbReference>
<evidence type="ECO:0000256" key="2">
    <source>
        <dbReference type="ARBA" id="ARBA00022723"/>
    </source>
</evidence>
<evidence type="ECO:0000256" key="10">
    <source>
        <dbReference type="SAM" id="Phobius"/>
    </source>
</evidence>
<keyword evidence="8" id="KW-0560">Oxidoreductase</keyword>
<feature type="compositionally biased region" description="Basic and acidic residues" evidence="9">
    <location>
        <begin position="19"/>
        <end position="31"/>
    </location>
</feature>
<dbReference type="PROSITE" id="PS50103">
    <property type="entry name" value="ZF_C3H1"/>
    <property type="match status" value="1"/>
</dbReference>
<evidence type="ECO:0000256" key="1">
    <source>
        <dbReference type="ARBA" id="ARBA00010617"/>
    </source>
</evidence>
<dbReference type="SUPFAM" id="SSF90229">
    <property type="entry name" value="CCCH zinc finger"/>
    <property type="match status" value="1"/>
</dbReference>
<reference evidence="12 13" key="1">
    <citation type="submission" date="2023-08" db="EMBL/GenBank/DDBJ databases">
        <title>A Necator americanus chromosomal reference genome.</title>
        <authorList>
            <person name="Ilik V."/>
            <person name="Petrzelkova K.J."/>
            <person name="Pardy F."/>
            <person name="Fuh T."/>
            <person name="Niatou-Singa F.S."/>
            <person name="Gouil Q."/>
            <person name="Baker L."/>
            <person name="Ritchie M.E."/>
            <person name="Jex A.R."/>
            <person name="Gazzola D."/>
            <person name="Li H."/>
            <person name="Toshio Fujiwara R."/>
            <person name="Zhan B."/>
            <person name="Aroian R.V."/>
            <person name="Pafco B."/>
            <person name="Schwarz E.M."/>
        </authorList>
    </citation>
    <scope>NUCLEOTIDE SEQUENCE [LARGE SCALE GENOMIC DNA]</scope>
    <source>
        <strain evidence="12 13">Aroian</strain>
        <tissue evidence="12">Whole animal</tissue>
    </source>
</reference>
<evidence type="ECO:0000256" key="7">
    <source>
        <dbReference type="PROSITE-ProRule" id="PRU00723"/>
    </source>
</evidence>
<dbReference type="CDD" id="cd20617">
    <property type="entry name" value="CYP1_2-like"/>
    <property type="match status" value="1"/>
</dbReference>
<dbReference type="PROSITE" id="PS00086">
    <property type="entry name" value="CYTOCHROME_P450"/>
    <property type="match status" value="1"/>
</dbReference>
<evidence type="ECO:0000313" key="12">
    <source>
        <dbReference type="EMBL" id="KAK6754912.1"/>
    </source>
</evidence>
<dbReference type="InterPro" id="IPR017972">
    <property type="entry name" value="Cyt_P450_CS"/>
</dbReference>
<evidence type="ECO:0000256" key="3">
    <source>
        <dbReference type="ARBA" id="ARBA00022771"/>
    </source>
</evidence>
<feature type="region of interest" description="Disordered" evidence="9">
    <location>
        <begin position="1"/>
        <end position="79"/>
    </location>
</feature>
<feature type="compositionally biased region" description="Low complexity" evidence="9">
    <location>
        <begin position="7"/>
        <end position="18"/>
    </location>
</feature>
<dbReference type="PANTHER" id="PTHR24300">
    <property type="entry name" value="CYTOCHROME P450 508A4-RELATED"/>
    <property type="match status" value="1"/>
</dbReference>
<accession>A0ABR1DWV8</accession>
<sequence>MALNLISSYDSDSDSVSSGDEKPPDAEHVLEDEASQSAGKQKCSFFFGGEEGSSTDEEKDQLAETQPLERNECGSSSRLLPSAGSVLKGKYVGSSVFSSEREQEDLVQQFTLSQHVPLTEKVETKKKPLCRAFQRGECRRGNKCRFAHPTAPQTPKDAATLAGAPKMYNADDIFAKKAKISYPMIQLIIPLLLFYFIYHFYWKRRNLPPGPTPLPFIGNLLTIRLNDPGYGAYEIWRKQYGPIYTVWIASLPLVIISDYGTLKETFVKDGDAFAGKFQVQEFSNVFRGGIYGIVDTVGEMWRDHRRFALHILRDFGLGKDGMEQRILLEMEAMTETLNDHLGIELNLQDVFDVAVGSVINQLLFGYRFDEEHIDEFRQMKTLISRQMRIFAGPGATMLFVNPWLKHFPYFNTLFKTLIDHRDAFYSFFDKQIEAHSKHVDYDSEGAKDYVEAYLKEKRRREEAGDKESFSHVQLQNVCLDLWIAGMETTSNTLSWGIVYVLNHLDVQTKIHEELDREIGSARPVTMSDRNSLPYLNAVINEIQRMANLVPLNLIHETTRDASAGKWCLPAKTAVVAQISTVLYEEKIFPEPLTFNPSRFIDDSGKLKKIDELIPFSIGKRQCLGEGLAKMELFLFIANLFNRFELSSIDPKNPPTMRKTFGTTVKPFDYQCIVKARAL</sequence>
<feature type="domain" description="C3H1-type" evidence="11">
    <location>
        <begin position="124"/>
        <end position="151"/>
    </location>
</feature>
<keyword evidence="5 8" id="KW-0408">Iron</keyword>
<keyword evidence="6 8" id="KW-0503">Monooxygenase</keyword>
<keyword evidence="10" id="KW-1133">Transmembrane helix</keyword>
<dbReference type="InterPro" id="IPR050182">
    <property type="entry name" value="Cytochrome_P450_fam2"/>
</dbReference>
<proteinExistence type="inferred from homology"/>
<dbReference type="InterPro" id="IPR002401">
    <property type="entry name" value="Cyt_P450_E_grp-I"/>
</dbReference>
<dbReference type="Pfam" id="PF00067">
    <property type="entry name" value="p450"/>
    <property type="match status" value="1"/>
</dbReference>
<dbReference type="Pfam" id="PF00642">
    <property type="entry name" value="zf-CCCH"/>
    <property type="match status" value="1"/>
</dbReference>
<keyword evidence="13" id="KW-1185">Reference proteome</keyword>
<organism evidence="12 13">
    <name type="scientific">Necator americanus</name>
    <name type="common">Human hookworm</name>
    <dbReference type="NCBI Taxonomy" id="51031"/>
    <lineage>
        <taxon>Eukaryota</taxon>
        <taxon>Metazoa</taxon>
        <taxon>Ecdysozoa</taxon>
        <taxon>Nematoda</taxon>
        <taxon>Chromadorea</taxon>
        <taxon>Rhabditida</taxon>
        <taxon>Rhabditina</taxon>
        <taxon>Rhabditomorpha</taxon>
        <taxon>Strongyloidea</taxon>
        <taxon>Ancylostomatidae</taxon>
        <taxon>Bunostominae</taxon>
        <taxon>Necator</taxon>
    </lineage>
</organism>
<dbReference type="InterPro" id="IPR036396">
    <property type="entry name" value="Cyt_P450_sf"/>
</dbReference>
<evidence type="ECO:0000256" key="5">
    <source>
        <dbReference type="ARBA" id="ARBA00023004"/>
    </source>
</evidence>
<keyword evidence="8" id="KW-0349">Heme</keyword>
<dbReference type="Gene3D" id="1.10.630.10">
    <property type="entry name" value="Cytochrome P450"/>
    <property type="match status" value="1"/>
</dbReference>
<dbReference type="Gene3D" id="4.10.1000.10">
    <property type="entry name" value="Zinc finger, CCCH-type"/>
    <property type="match status" value="1"/>
</dbReference>
<comment type="similarity">
    <text evidence="1 8">Belongs to the cytochrome P450 family.</text>
</comment>
<dbReference type="PRINTS" id="PR00463">
    <property type="entry name" value="EP450I"/>
</dbReference>
<dbReference type="SMART" id="SM00356">
    <property type="entry name" value="ZnF_C3H1"/>
    <property type="match status" value="1"/>
</dbReference>
<dbReference type="Proteomes" id="UP001303046">
    <property type="component" value="Unassembled WGS sequence"/>
</dbReference>
<dbReference type="EMBL" id="JAVFWL010000005">
    <property type="protein sequence ID" value="KAK6754912.1"/>
    <property type="molecule type" value="Genomic_DNA"/>
</dbReference>
<evidence type="ECO:0000256" key="6">
    <source>
        <dbReference type="ARBA" id="ARBA00023033"/>
    </source>
</evidence>
<keyword evidence="2 7" id="KW-0479">Metal-binding</keyword>
<keyword evidence="10" id="KW-0812">Transmembrane</keyword>
<keyword evidence="3 7" id="KW-0863">Zinc-finger</keyword>
<protein>
    <recommendedName>
        <fullName evidence="11">C3H1-type domain-containing protein</fullName>
    </recommendedName>
</protein>
<dbReference type="SUPFAM" id="SSF48264">
    <property type="entry name" value="Cytochrome P450"/>
    <property type="match status" value="1"/>
</dbReference>
<feature type="transmembrane region" description="Helical" evidence="10">
    <location>
        <begin position="184"/>
        <end position="202"/>
    </location>
</feature>
<keyword evidence="4 7" id="KW-0862">Zinc</keyword>
<dbReference type="PANTHER" id="PTHR24300:SF369">
    <property type="entry name" value="CYTOCHROME P450 FAMILY"/>
    <property type="match status" value="1"/>
</dbReference>
<dbReference type="InterPro" id="IPR036855">
    <property type="entry name" value="Znf_CCCH_sf"/>
</dbReference>
<name>A0ABR1DWV8_NECAM</name>
<comment type="caution">
    <text evidence="12">The sequence shown here is derived from an EMBL/GenBank/DDBJ whole genome shotgun (WGS) entry which is preliminary data.</text>
</comment>